<evidence type="ECO:0000313" key="2">
    <source>
        <dbReference type="EMBL" id="RWX43396.1"/>
    </source>
</evidence>
<proteinExistence type="predicted"/>
<protein>
    <submittedName>
        <fullName evidence="2">Toxin 37</fullName>
    </submittedName>
</protein>
<dbReference type="AlphaFoldDB" id="A0A3S3SID4"/>
<reference evidence="2 3" key="1">
    <citation type="submission" date="2017-01" db="EMBL/GenBank/DDBJ databases">
        <title>The cable genome- insights into the physiology and evolution of filamentous bacteria capable of sulfide oxidation via long distance electron transfer.</title>
        <authorList>
            <person name="Schreiber L."/>
            <person name="Bjerg J.T."/>
            <person name="Boggild A."/>
            <person name="Van De Vossenberg J."/>
            <person name="Meysman F."/>
            <person name="Nielsen L.P."/>
            <person name="Schramm A."/>
            <person name="Kjeldsen K.U."/>
        </authorList>
    </citation>
    <scope>NUCLEOTIDE SEQUENCE [LARGE SCALE GENOMIC DNA]</scope>
    <source>
        <strain evidence="2">A2</strain>
    </source>
</reference>
<dbReference type="Proteomes" id="UP000286862">
    <property type="component" value="Unassembled WGS sequence"/>
</dbReference>
<feature type="region of interest" description="Disordered" evidence="1">
    <location>
        <begin position="103"/>
        <end position="168"/>
    </location>
</feature>
<feature type="compositionally biased region" description="Basic residues" evidence="1">
    <location>
        <begin position="158"/>
        <end position="168"/>
    </location>
</feature>
<comment type="caution">
    <text evidence="2">The sequence shown here is derived from an EMBL/GenBank/DDBJ whole genome shotgun (WGS) entry which is preliminary data.</text>
</comment>
<accession>A0A3S3SID4</accession>
<evidence type="ECO:0000313" key="3">
    <source>
        <dbReference type="Proteomes" id="UP000286862"/>
    </source>
</evidence>
<organism evidence="2 3">
    <name type="scientific">Candidatus Electrothrix marina</name>
    <dbReference type="NCBI Taxonomy" id="1859130"/>
    <lineage>
        <taxon>Bacteria</taxon>
        <taxon>Pseudomonadati</taxon>
        <taxon>Thermodesulfobacteriota</taxon>
        <taxon>Desulfobulbia</taxon>
        <taxon>Desulfobulbales</taxon>
        <taxon>Desulfobulbaceae</taxon>
        <taxon>Candidatus Electrothrix</taxon>
    </lineage>
</organism>
<gene>
    <name evidence="2" type="ORF">VT99_13861</name>
</gene>
<sequence length="168" mass="17784">MNLYSYVGGDPVNYIDPNGENPFVAGVLGIAWLLMTNPDTANAPGECDNPAASNGAAGMTVDAFLGVVGGAVTGKVIGRVASKKGLGNPFKNKTAEQIDEIFTKKGFTKSGPDPAGGTGGYVNPKTGRSYHIDPKNWGKHREPNHVDVNRPRGYKGPLNKKKLPYLED</sequence>
<feature type="compositionally biased region" description="Basic and acidic residues" evidence="1">
    <location>
        <begin position="130"/>
        <end position="150"/>
    </location>
</feature>
<evidence type="ECO:0000256" key="1">
    <source>
        <dbReference type="SAM" id="MobiDB-lite"/>
    </source>
</evidence>
<name>A0A3S3SID4_9BACT</name>
<dbReference type="EMBL" id="MTKQ01000386">
    <property type="protein sequence ID" value="RWX43396.1"/>
    <property type="molecule type" value="Genomic_DNA"/>
</dbReference>